<comment type="caution">
    <text evidence="2">The sequence shown here is derived from an EMBL/GenBank/DDBJ whole genome shotgun (WGS) entry which is preliminary data.</text>
</comment>
<evidence type="ECO:0000256" key="1">
    <source>
        <dbReference type="SAM" id="MobiDB-lite"/>
    </source>
</evidence>
<name>A0A2G4R962_9PROT</name>
<evidence type="ECO:0000313" key="2">
    <source>
        <dbReference type="EMBL" id="PHY93050.1"/>
    </source>
</evidence>
<reference evidence="2 3" key="1">
    <citation type="submission" date="2017-10" db="EMBL/GenBank/DDBJ databases">
        <title>Genomic analysis of the genus Acetobacter.</title>
        <authorList>
            <person name="Kim K.H."/>
            <person name="Chun B.H."/>
            <person name="Son A.R."/>
            <person name="Jeon C.O."/>
        </authorList>
    </citation>
    <scope>NUCLEOTIDE SEQUENCE [LARGE SCALE GENOMIC DNA]</scope>
    <source>
        <strain evidence="2 3">LHT 2458</strain>
    </source>
</reference>
<organism evidence="2 3">
    <name type="scientific">Acetobacter pomorum</name>
    <dbReference type="NCBI Taxonomy" id="65959"/>
    <lineage>
        <taxon>Bacteria</taxon>
        <taxon>Pseudomonadati</taxon>
        <taxon>Pseudomonadota</taxon>
        <taxon>Alphaproteobacteria</taxon>
        <taxon>Acetobacterales</taxon>
        <taxon>Acetobacteraceae</taxon>
        <taxon>Acetobacter</taxon>
    </lineage>
</organism>
<feature type="compositionally biased region" description="Low complexity" evidence="1">
    <location>
        <begin position="1"/>
        <end position="15"/>
    </location>
</feature>
<dbReference type="AlphaFoldDB" id="A0A2G4R962"/>
<gene>
    <name evidence="2" type="ORF">CSR02_13620</name>
</gene>
<keyword evidence="3" id="KW-1185">Reference proteome</keyword>
<dbReference type="Proteomes" id="UP000228751">
    <property type="component" value="Unassembled WGS sequence"/>
</dbReference>
<protein>
    <submittedName>
        <fullName evidence="2">Uncharacterized protein</fullName>
    </submittedName>
</protein>
<proteinExistence type="predicted"/>
<evidence type="ECO:0000313" key="3">
    <source>
        <dbReference type="Proteomes" id="UP000228751"/>
    </source>
</evidence>
<dbReference type="EMBL" id="PEBQ01000175">
    <property type="protein sequence ID" value="PHY93050.1"/>
    <property type="molecule type" value="Genomic_DNA"/>
</dbReference>
<dbReference type="RefSeq" id="WP_099542022.1">
    <property type="nucleotide sequence ID" value="NZ_PEBQ01000175.1"/>
</dbReference>
<sequence>MTSSSLTPLPTSALPIIGKEANSVPGHPPEGSFTPQPTFSGDKKDLGAKWLPAFQNMTPDQKDLWGMRHLTTKDDLIKMKSNAKVKEDPDKEGQISHVSPDLFLTHKHGSIQQNRTTNALPVNSCTESRDLSVLLSPQCIKEMDSEHARASNDMTSSEGVLDGEYNRTMKNIIHQDPYPINCHISFFPTSGEGIIHNVKVTTIKACMLEADMVSAGKTGHEAVTIDDESNSTHFDIACARSSPNQISCKPR</sequence>
<accession>A0A2G4R962</accession>
<feature type="region of interest" description="Disordered" evidence="1">
    <location>
        <begin position="1"/>
        <end position="45"/>
    </location>
</feature>